<protein>
    <recommendedName>
        <fullName evidence="4">DUF1753-domain-containing protein</fullName>
    </recommendedName>
</protein>
<feature type="transmembrane region" description="Helical" evidence="1">
    <location>
        <begin position="172"/>
        <end position="195"/>
    </location>
</feature>
<evidence type="ECO:0000313" key="2">
    <source>
        <dbReference type="EMBL" id="EGG02536.1"/>
    </source>
</evidence>
<sequence>MPKLLSHPFTFAFTSSTHSNHSKPSIFLLSSFIGFFDIKLGVTIISLLALLNKVAGIYGVLAVFTGVSLAQLSMYIYSILTIGLVIYGLQATGEENARKTFIYANSLLVDHLLSTVYTVWFGLSWYFDNPHDGRRIAHGDAQKNMMNPDAPELSPELRKQAAQAIWKAERDFATMILVSLWILKLYFIFVVYSFAIHLGRGTYTSLPLSKPPSTIQTNQRRLQSNLNQSQSGNDSNEIEHHLLLPISETHLYHHHNTSLTLDELDSNLV</sequence>
<keyword evidence="3" id="KW-1185">Reference proteome</keyword>
<evidence type="ECO:0000313" key="3">
    <source>
        <dbReference type="Proteomes" id="UP000001072"/>
    </source>
</evidence>
<keyword evidence="1" id="KW-1133">Transmembrane helix</keyword>
<dbReference type="AlphaFoldDB" id="F4RYQ3"/>
<keyword evidence="1" id="KW-0472">Membrane</keyword>
<dbReference type="GO" id="GO:0070917">
    <property type="term" value="F:inositol phosphoceramide synthase regulator activity"/>
    <property type="evidence" value="ECO:0007669"/>
    <property type="project" value="InterPro"/>
</dbReference>
<evidence type="ECO:0000256" key="1">
    <source>
        <dbReference type="SAM" id="Phobius"/>
    </source>
</evidence>
<dbReference type="GO" id="GO:0006673">
    <property type="term" value="P:inositol phosphoceramide metabolic process"/>
    <property type="evidence" value="ECO:0007669"/>
    <property type="project" value="InterPro"/>
</dbReference>
<dbReference type="PANTHER" id="PTHR28077:SF1">
    <property type="entry name" value="INOSITOL PHOSPHORYLCERAMIDE SYNTHASE REGULATORY SUBUNIT KEI1"/>
    <property type="match status" value="1"/>
</dbReference>
<evidence type="ECO:0008006" key="4">
    <source>
        <dbReference type="Google" id="ProtNLM"/>
    </source>
</evidence>
<gene>
    <name evidence="2" type="ORF">MELLADRAFT_117555</name>
</gene>
<feature type="transmembrane region" description="Helical" evidence="1">
    <location>
        <begin position="26"/>
        <end position="51"/>
    </location>
</feature>
<feature type="transmembrane region" description="Helical" evidence="1">
    <location>
        <begin position="57"/>
        <end position="89"/>
    </location>
</feature>
<dbReference type="eggNOG" id="ENOG502S1XC">
    <property type="taxonomic scope" value="Eukaryota"/>
</dbReference>
<keyword evidence="1" id="KW-0812">Transmembrane</keyword>
<dbReference type="Pfam" id="PF08552">
    <property type="entry name" value="Kei1"/>
    <property type="match status" value="1"/>
</dbReference>
<accession>F4RYQ3</accession>
<dbReference type="InterPro" id="IPR013862">
    <property type="entry name" value="Kei1"/>
</dbReference>
<dbReference type="EMBL" id="GL883130">
    <property type="protein sequence ID" value="EGG02536.1"/>
    <property type="molecule type" value="Genomic_DNA"/>
</dbReference>
<proteinExistence type="predicted"/>
<dbReference type="RefSeq" id="XP_007414225.1">
    <property type="nucleotide sequence ID" value="XM_007414163.1"/>
</dbReference>
<dbReference type="PANTHER" id="PTHR28077">
    <property type="entry name" value="INOSITOL PHOSPHORYLCERAMIDE SYNTHASE REGULATORY SUBUNIT KEI1"/>
    <property type="match status" value="1"/>
</dbReference>
<name>F4RYQ3_MELLP</name>
<dbReference type="VEuPathDB" id="FungiDB:MELLADRAFT_117555"/>
<dbReference type="GeneID" id="18926042"/>
<dbReference type="HOGENOM" id="CLU_063116_1_0_1"/>
<dbReference type="OrthoDB" id="3338076at2759"/>
<dbReference type="GO" id="GO:0000139">
    <property type="term" value="C:Golgi membrane"/>
    <property type="evidence" value="ECO:0007669"/>
    <property type="project" value="TreeGrafter"/>
</dbReference>
<feature type="transmembrane region" description="Helical" evidence="1">
    <location>
        <begin position="101"/>
        <end position="123"/>
    </location>
</feature>
<dbReference type="InParanoid" id="F4RYQ3"/>
<dbReference type="STRING" id="747676.F4RYQ3"/>
<dbReference type="KEGG" id="mlr:MELLADRAFT_117555"/>
<organism evidence="3">
    <name type="scientific">Melampsora larici-populina (strain 98AG31 / pathotype 3-4-7)</name>
    <name type="common">Poplar leaf rust fungus</name>
    <dbReference type="NCBI Taxonomy" id="747676"/>
    <lineage>
        <taxon>Eukaryota</taxon>
        <taxon>Fungi</taxon>
        <taxon>Dikarya</taxon>
        <taxon>Basidiomycota</taxon>
        <taxon>Pucciniomycotina</taxon>
        <taxon>Pucciniomycetes</taxon>
        <taxon>Pucciniales</taxon>
        <taxon>Melampsoraceae</taxon>
        <taxon>Melampsora</taxon>
    </lineage>
</organism>
<dbReference type="GO" id="GO:0070916">
    <property type="term" value="C:inositol phosphoceramide synthase complex"/>
    <property type="evidence" value="ECO:0007669"/>
    <property type="project" value="TreeGrafter"/>
</dbReference>
<reference evidence="3" key="1">
    <citation type="journal article" date="2011" name="Proc. Natl. Acad. Sci. U.S.A.">
        <title>Obligate biotrophy features unraveled by the genomic analysis of rust fungi.</title>
        <authorList>
            <person name="Duplessis S."/>
            <person name="Cuomo C.A."/>
            <person name="Lin Y.-C."/>
            <person name="Aerts A."/>
            <person name="Tisserant E."/>
            <person name="Veneault-Fourrey C."/>
            <person name="Joly D.L."/>
            <person name="Hacquard S."/>
            <person name="Amselem J."/>
            <person name="Cantarel B.L."/>
            <person name="Chiu R."/>
            <person name="Coutinho P.M."/>
            <person name="Feau N."/>
            <person name="Field M."/>
            <person name="Frey P."/>
            <person name="Gelhaye E."/>
            <person name="Goldberg J."/>
            <person name="Grabherr M.G."/>
            <person name="Kodira C.D."/>
            <person name="Kohler A."/>
            <person name="Kuees U."/>
            <person name="Lindquist E.A."/>
            <person name="Lucas S.M."/>
            <person name="Mago R."/>
            <person name="Mauceli E."/>
            <person name="Morin E."/>
            <person name="Murat C."/>
            <person name="Pangilinan J.L."/>
            <person name="Park R."/>
            <person name="Pearson M."/>
            <person name="Quesneville H."/>
            <person name="Rouhier N."/>
            <person name="Sakthikumar S."/>
            <person name="Salamov A.A."/>
            <person name="Schmutz J."/>
            <person name="Selles B."/>
            <person name="Shapiro H."/>
            <person name="Tanguay P."/>
            <person name="Tuskan G.A."/>
            <person name="Henrissat B."/>
            <person name="Van de Peer Y."/>
            <person name="Rouze P."/>
            <person name="Ellis J.G."/>
            <person name="Dodds P.N."/>
            <person name="Schein J.E."/>
            <person name="Zhong S."/>
            <person name="Hamelin R.C."/>
            <person name="Grigoriev I.V."/>
            <person name="Szabo L.J."/>
            <person name="Martin F."/>
        </authorList>
    </citation>
    <scope>NUCLEOTIDE SEQUENCE [LARGE SCALE GENOMIC DNA]</scope>
    <source>
        <strain evidence="3">98AG31 / pathotype 3-4-7</strain>
    </source>
</reference>
<dbReference type="Proteomes" id="UP000001072">
    <property type="component" value="Unassembled WGS sequence"/>
</dbReference>
<dbReference type="FunCoup" id="F4RYQ3">
    <property type="interactions" value="33"/>
</dbReference>